<dbReference type="InterPro" id="IPR002645">
    <property type="entry name" value="STAS_dom"/>
</dbReference>
<dbReference type="GO" id="GO:0043856">
    <property type="term" value="F:anti-sigma factor antagonist activity"/>
    <property type="evidence" value="ECO:0007669"/>
    <property type="project" value="InterPro"/>
</dbReference>
<protein>
    <recommendedName>
        <fullName evidence="2">Anti-sigma factor antagonist</fullName>
    </recommendedName>
</protein>
<comment type="caution">
    <text evidence="4">The sequence shown here is derived from an EMBL/GenBank/DDBJ whole genome shotgun (WGS) entry which is preliminary data.</text>
</comment>
<evidence type="ECO:0000256" key="2">
    <source>
        <dbReference type="RuleBase" id="RU003749"/>
    </source>
</evidence>
<dbReference type="Pfam" id="PF01740">
    <property type="entry name" value="STAS"/>
    <property type="match status" value="1"/>
</dbReference>
<evidence type="ECO:0000313" key="5">
    <source>
        <dbReference type="Proteomes" id="UP000634476"/>
    </source>
</evidence>
<evidence type="ECO:0000256" key="1">
    <source>
        <dbReference type="ARBA" id="ARBA00009013"/>
    </source>
</evidence>
<proteinExistence type="inferred from homology"/>
<gene>
    <name evidence="4" type="ORF">Pta02_77080</name>
</gene>
<dbReference type="NCBIfam" id="TIGR00377">
    <property type="entry name" value="ant_ant_sig"/>
    <property type="match status" value="1"/>
</dbReference>
<dbReference type="PANTHER" id="PTHR33495:SF2">
    <property type="entry name" value="ANTI-SIGMA FACTOR ANTAGONIST TM_1081-RELATED"/>
    <property type="match status" value="1"/>
</dbReference>
<dbReference type="Proteomes" id="UP000634476">
    <property type="component" value="Unassembled WGS sequence"/>
</dbReference>
<evidence type="ECO:0000259" key="3">
    <source>
        <dbReference type="PROSITE" id="PS50801"/>
    </source>
</evidence>
<dbReference type="InterPro" id="IPR036513">
    <property type="entry name" value="STAS_dom_sf"/>
</dbReference>
<name>A0A8J3T7J6_9ACTN</name>
<accession>A0A8J3T7J6</accession>
<comment type="similarity">
    <text evidence="1 2">Belongs to the anti-sigma-factor antagonist family.</text>
</comment>
<dbReference type="PANTHER" id="PTHR33495">
    <property type="entry name" value="ANTI-SIGMA FACTOR ANTAGONIST TM_1081-RELATED-RELATED"/>
    <property type="match status" value="1"/>
</dbReference>
<evidence type="ECO:0000313" key="4">
    <source>
        <dbReference type="EMBL" id="GII05700.1"/>
    </source>
</evidence>
<dbReference type="SUPFAM" id="SSF52091">
    <property type="entry name" value="SpoIIaa-like"/>
    <property type="match status" value="1"/>
</dbReference>
<dbReference type="InterPro" id="IPR003658">
    <property type="entry name" value="Anti-sigma_ant"/>
</dbReference>
<dbReference type="EMBL" id="BOOK01000076">
    <property type="protein sequence ID" value="GII05700.1"/>
    <property type="molecule type" value="Genomic_DNA"/>
</dbReference>
<feature type="domain" description="STAS" evidence="3">
    <location>
        <begin position="25"/>
        <end position="120"/>
    </location>
</feature>
<dbReference type="Gene3D" id="3.30.750.24">
    <property type="entry name" value="STAS domain"/>
    <property type="match status" value="1"/>
</dbReference>
<sequence length="120" mass="13308">MKLRHRRSIPQHVPLMMSDHTDGAGDALVTVRGEIDITTAPLLEAHIRRTLLARRRPADIVLDLRGVTFMDASGLTALVHIDDHARRNGHGIRLAGVSGAVARLLRITRLDRRFSAPCRP</sequence>
<keyword evidence="5" id="KW-1185">Reference proteome</keyword>
<dbReference type="PROSITE" id="PS50801">
    <property type="entry name" value="STAS"/>
    <property type="match status" value="1"/>
</dbReference>
<dbReference type="CDD" id="cd07043">
    <property type="entry name" value="STAS_anti-anti-sigma_factors"/>
    <property type="match status" value="1"/>
</dbReference>
<reference evidence="4" key="1">
    <citation type="submission" date="2021-01" db="EMBL/GenBank/DDBJ databases">
        <title>Whole genome shotgun sequence of Planobispora takensis NBRC 109077.</title>
        <authorList>
            <person name="Komaki H."/>
            <person name="Tamura T."/>
        </authorList>
    </citation>
    <scope>NUCLEOTIDE SEQUENCE</scope>
    <source>
        <strain evidence="4">NBRC 109077</strain>
    </source>
</reference>
<organism evidence="4 5">
    <name type="scientific">Planobispora takensis</name>
    <dbReference type="NCBI Taxonomy" id="1367882"/>
    <lineage>
        <taxon>Bacteria</taxon>
        <taxon>Bacillati</taxon>
        <taxon>Actinomycetota</taxon>
        <taxon>Actinomycetes</taxon>
        <taxon>Streptosporangiales</taxon>
        <taxon>Streptosporangiaceae</taxon>
        <taxon>Planobispora</taxon>
    </lineage>
</organism>
<dbReference type="AlphaFoldDB" id="A0A8J3T7J6"/>